<keyword evidence="4" id="KW-1185">Reference proteome</keyword>
<dbReference type="RefSeq" id="WP_342596367.1">
    <property type="nucleotide sequence ID" value="NZ_CP151919.1"/>
</dbReference>
<evidence type="ECO:0000256" key="1">
    <source>
        <dbReference type="ARBA" id="ARBA00022679"/>
    </source>
</evidence>
<dbReference type="PANTHER" id="PTHR13947">
    <property type="entry name" value="GNAT FAMILY N-ACETYLTRANSFERASE"/>
    <property type="match status" value="1"/>
</dbReference>
<evidence type="ECO:0000313" key="4">
    <source>
        <dbReference type="Proteomes" id="UP001453229"/>
    </source>
</evidence>
<dbReference type="InterPro" id="IPR050769">
    <property type="entry name" value="NAT_camello-type"/>
</dbReference>
<name>A0ABZ3CYH0_9GAMM</name>
<dbReference type="Gene3D" id="3.40.630.30">
    <property type="match status" value="1"/>
</dbReference>
<dbReference type="InterPro" id="IPR016181">
    <property type="entry name" value="Acyl_CoA_acyltransferase"/>
</dbReference>
<dbReference type="InterPro" id="IPR000182">
    <property type="entry name" value="GNAT_dom"/>
</dbReference>
<dbReference type="Proteomes" id="UP001453229">
    <property type="component" value="Chromosome"/>
</dbReference>
<sequence>MNPTNARLRVATAEDLSVVEALVRDAYGHYIARIGKTPGPIQDIDDKRYARYIDAGYVNLLQAGGEIVGLLVLIPKPDTLLLDNVAVSSSAQGRGFGRILLEFAEARARQLGFRDITLYTQELMHENLAIYRRYGYMETHRAEELGLKRVYLRKPL</sequence>
<evidence type="ECO:0000259" key="2">
    <source>
        <dbReference type="PROSITE" id="PS51186"/>
    </source>
</evidence>
<dbReference type="SUPFAM" id="SSF55729">
    <property type="entry name" value="Acyl-CoA N-acyltransferases (Nat)"/>
    <property type="match status" value="1"/>
</dbReference>
<keyword evidence="1" id="KW-0808">Transferase</keyword>
<protein>
    <submittedName>
        <fullName evidence="3">GNAT family N-acetyltransferase</fullName>
    </submittedName>
</protein>
<organism evidence="3 4">
    <name type="scientific">Salinicola lusitanus</name>
    <dbReference type="NCBI Taxonomy" id="1949085"/>
    <lineage>
        <taxon>Bacteria</taxon>
        <taxon>Pseudomonadati</taxon>
        <taxon>Pseudomonadota</taxon>
        <taxon>Gammaproteobacteria</taxon>
        <taxon>Oceanospirillales</taxon>
        <taxon>Halomonadaceae</taxon>
        <taxon>Salinicola</taxon>
    </lineage>
</organism>
<dbReference type="Pfam" id="PF00583">
    <property type="entry name" value="Acetyltransf_1"/>
    <property type="match status" value="1"/>
</dbReference>
<feature type="domain" description="N-acetyltransferase" evidence="2">
    <location>
        <begin position="6"/>
        <end position="156"/>
    </location>
</feature>
<dbReference type="CDD" id="cd04301">
    <property type="entry name" value="NAT_SF"/>
    <property type="match status" value="1"/>
</dbReference>
<reference evidence="3 4" key="1">
    <citation type="submission" date="2024-04" db="EMBL/GenBank/DDBJ databases">
        <title>Salinicola lusitanus LLJ914,a marine bacterium isolated from the Okinawa Trough.</title>
        <authorList>
            <person name="Li J."/>
        </authorList>
    </citation>
    <scope>NUCLEOTIDE SEQUENCE [LARGE SCALE GENOMIC DNA]</scope>
    <source>
        <strain evidence="3 4">LLJ914</strain>
    </source>
</reference>
<dbReference type="PROSITE" id="PS51186">
    <property type="entry name" value="GNAT"/>
    <property type="match status" value="1"/>
</dbReference>
<accession>A0ABZ3CYH0</accession>
<dbReference type="PANTHER" id="PTHR13947:SF37">
    <property type="entry name" value="LD18367P"/>
    <property type="match status" value="1"/>
</dbReference>
<gene>
    <name evidence="3" type="ORF">AAGT95_09850</name>
</gene>
<evidence type="ECO:0000313" key="3">
    <source>
        <dbReference type="EMBL" id="XAD56271.1"/>
    </source>
</evidence>
<proteinExistence type="predicted"/>
<dbReference type="EMBL" id="CP151919">
    <property type="protein sequence ID" value="XAD56271.1"/>
    <property type="molecule type" value="Genomic_DNA"/>
</dbReference>